<dbReference type="Proteomes" id="UP000076532">
    <property type="component" value="Unassembled WGS sequence"/>
</dbReference>
<sequence length="148" mass="16625">MTSFPECVWTKIKRLPDEDRGQSSSTPEPLPHPQNDKEHRCGHAFALREAPVVGPSTAVPLHVPQRKHTNGKGHTPVPLILESPAFLSPSTFSPHHPGCTRSLPRRPGICYEVRSPLMADHIRQAYLRRTLHPFLAAHLTARRRQESC</sequence>
<name>A0A167VHB5_9AGAM</name>
<dbReference type="EMBL" id="KV417870">
    <property type="protein sequence ID" value="KZP05015.1"/>
    <property type="molecule type" value="Genomic_DNA"/>
</dbReference>
<feature type="region of interest" description="Disordered" evidence="1">
    <location>
        <begin position="10"/>
        <end position="38"/>
    </location>
</feature>
<reference evidence="2 3" key="1">
    <citation type="journal article" date="2016" name="Mol. Biol. Evol.">
        <title>Comparative Genomics of Early-Diverging Mushroom-Forming Fungi Provides Insights into the Origins of Lignocellulose Decay Capabilities.</title>
        <authorList>
            <person name="Nagy L.G."/>
            <person name="Riley R."/>
            <person name="Tritt A."/>
            <person name="Adam C."/>
            <person name="Daum C."/>
            <person name="Floudas D."/>
            <person name="Sun H."/>
            <person name="Yadav J.S."/>
            <person name="Pangilinan J."/>
            <person name="Larsson K.H."/>
            <person name="Matsuura K."/>
            <person name="Barry K."/>
            <person name="Labutti K."/>
            <person name="Kuo R."/>
            <person name="Ohm R.A."/>
            <person name="Bhattacharya S.S."/>
            <person name="Shirouzu T."/>
            <person name="Yoshinaga Y."/>
            <person name="Martin F.M."/>
            <person name="Grigoriev I.V."/>
            <person name="Hibbett D.S."/>
        </authorList>
    </citation>
    <scope>NUCLEOTIDE SEQUENCE [LARGE SCALE GENOMIC DNA]</scope>
    <source>
        <strain evidence="2 3">CBS 109695</strain>
    </source>
</reference>
<proteinExistence type="predicted"/>
<dbReference type="AlphaFoldDB" id="A0A167VHB5"/>
<evidence type="ECO:0000313" key="2">
    <source>
        <dbReference type="EMBL" id="KZP05015.1"/>
    </source>
</evidence>
<evidence type="ECO:0000256" key="1">
    <source>
        <dbReference type="SAM" id="MobiDB-lite"/>
    </source>
</evidence>
<evidence type="ECO:0000313" key="3">
    <source>
        <dbReference type="Proteomes" id="UP000076532"/>
    </source>
</evidence>
<feature type="region of interest" description="Disordered" evidence="1">
    <location>
        <begin position="57"/>
        <end position="79"/>
    </location>
</feature>
<gene>
    <name evidence="2" type="ORF">FIBSPDRAFT_369879</name>
</gene>
<protein>
    <submittedName>
        <fullName evidence="2">Uncharacterized protein</fullName>
    </submittedName>
</protein>
<organism evidence="2 3">
    <name type="scientific">Athelia psychrophila</name>
    <dbReference type="NCBI Taxonomy" id="1759441"/>
    <lineage>
        <taxon>Eukaryota</taxon>
        <taxon>Fungi</taxon>
        <taxon>Dikarya</taxon>
        <taxon>Basidiomycota</taxon>
        <taxon>Agaricomycotina</taxon>
        <taxon>Agaricomycetes</taxon>
        <taxon>Agaricomycetidae</taxon>
        <taxon>Atheliales</taxon>
        <taxon>Atheliaceae</taxon>
        <taxon>Athelia</taxon>
    </lineage>
</organism>
<accession>A0A167VHB5</accession>
<keyword evidence="3" id="KW-1185">Reference proteome</keyword>